<gene>
    <name evidence="1" type="ORF">AVEN_88975_1</name>
</gene>
<name>A0A4Y2DIK3_ARAVE</name>
<evidence type="ECO:0000313" key="2">
    <source>
        <dbReference type="Proteomes" id="UP000499080"/>
    </source>
</evidence>
<organism evidence="1 2">
    <name type="scientific">Araneus ventricosus</name>
    <name type="common">Orbweaver spider</name>
    <name type="synonym">Epeira ventricosa</name>
    <dbReference type="NCBI Taxonomy" id="182803"/>
    <lineage>
        <taxon>Eukaryota</taxon>
        <taxon>Metazoa</taxon>
        <taxon>Ecdysozoa</taxon>
        <taxon>Arthropoda</taxon>
        <taxon>Chelicerata</taxon>
        <taxon>Arachnida</taxon>
        <taxon>Araneae</taxon>
        <taxon>Araneomorphae</taxon>
        <taxon>Entelegynae</taxon>
        <taxon>Araneoidea</taxon>
        <taxon>Araneidae</taxon>
        <taxon>Araneus</taxon>
    </lineage>
</organism>
<comment type="caution">
    <text evidence="1">The sequence shown here is derived from an EMBL/GenBank/DDBJ whole genome shotgun (WGS) entry which is preliminary data.</text>
</comment>
<accession>A0A4Y2DIK3</accession>
<evidence type="ECO:0000313" key="1">
    <source>
        <dbReference type="EMBL" id="GBM16643.1"/>
    </source>
</evidence>
<reference evidence="1 2" key="1">
    <citation type="journal article" date="2019" name="Sci. Rep.">
        <title>Orb-weaving spider Araneus ventricosus genome elucidates the spidroin gene catalogue.</title>
        <authorList>
            <person name="Kono N."/>
            <person name="Nakamura H."/>
            <person name="Ohtoshi R."/>
            <person name="Moran D.A.P."/>
            <person name="Shinohara A."/>
            <person name="Yoshida Y."/>
            <person name="Fujiwara M."/>
            <person name="Mori M."/>
            <person name="Tomita M."/>
            <person name="Arakawa K."/>
        </authorList>
    </citation>
    <scope>NUCLEOTIDE SEQUENCE [LARGE SCALE GENOMIC DNA]</scope>
</reference>
<protein>
    <submittedName>
        <fullName evidence="1">Uncharacterized protein</fullName>
    </submittedName>
</protein>
<dbReference type="OrthoDB" id="10617815at2759"/>
<dbReference type="AlphaFoldDB" id="A0A4Y2DIK3"/>
<dbReference type="Proteomes" id="UP000499080">
    <property type="component" value="Unassembled WGS sequence"/>
</dbReference>
<keyword evidence="2" id="KW-1185">Reference proteome</keyword>
<dbReference type="EMBL" id="BGPR01000377">
    <property type="protein sequence ID" value="GBM16643.1"/>
    <property type="molecule type" value="Genomic_DNA"/>
</dbReference>
<proteinExistence type="predicted"/>
<sequence>MLYFSNSFQSVPVLVLQVTGKIKDLLRKDCHYKETIKTLETKNDALSNASSDFQLMKARHRRRLDSKDLFYLQIRQKGESQKILFDSLSGESVESRNRRISENDISYFQQRTDGVPSISNHLCNDVGEERTVIENHLK</sequence>